<evidence type="ECO:0000256" key="1">
    <source>
        <dbReference type="ARBA" id="ARBA00022737"/>
    </source>
</evidence>
<protein>
    <recommendedName>
        <fullName evidence="2">Teneurin-like YD-shell domain-containing protein</fullName>
    </recommendedName>
</protein>
<accession>A0A918WKP8</accession>
<proteinExistence type="predicted"/>
<dbReference type="Pfam" id="PF25023">
    <property type="entry name" value="TEN_YD-shell"/>
    <property type="match status" value="1"/>
</dbReference>
<feature type="domain" description="Teneurin-like YD-shell" evidence="2">
    <location>
        <begin position="1546"/>
        <end position="1627"/>
    </location>
</feature>
<dbReference type="InterPro" id="IPR050708">
    <property type="entry name" value="T6SS_VgrG/RHS"/>
</dbReference>
<reference evidence="3" key="2">
    <citation type="submission" date="2020-09" db="EMBL/GenBank/DDBJ databases">
        <authorList>
            <person name="Sun Q."/>
            <person name="Kim S."/>
        </authorList>
    </citation>
    <scope>NUCLEOTIDE SEQUENCE</scope>
    <source>
        <strain evidence="3">KCTC 12988</strain>
    </source>
</reference>
<dbReference type="EMBL" id="BMXI01000009">
    <property type="protein sequence ID" value="GHC56201.1"/>
    <property type="molecule type" value="Genomic_DNA"/>
</dbReference>
<dbReference type="PANTHER" id="PTHR32305:SF15">
    <property type="entry name" value="PROTEIN RHSA-RELATED"/>
    <property type="match status" value="1"/>
</dbReference>
<reference evidence="3" key="1">
    <citation type="journal article" date="2014" name="Int. J. Syst. Evol. Microbiol.">
        <title>Complete genome sequence of Corynebacterium casei LMG S-19264T (=DSM 44701T), isolated from a smear-ripened cheese.</title>
        <authorList>
            <consortium name="US DOE Joint Genome Institute (JGI-PGF)"/>
            <person name="Walter F."/>
            <person name="Albersmeier A."/>
            <person name="Kalinowski J."/>
            <person name="Ruckert C."/>
        </authorList>
    </citation>
    <scope>NUCLEOTIDE SEQUENCE</scope>
    <source>
        <strain evidence="3">KCTC 12988</strain>
    </source>
</reference>
<gene>
    <name evidence="3" type="ORF">GCM10007100_23890</name>
</gene>
<evidence type="ECO:0000313" key="3">
    <source>
        <dbReference type="EMBL" id="GHC56201.1"/>
    </source>
</evidence>
<dbReference type="Gene3D" id="2.180.10.10">
    <property type="entry name" value="RHS repeat-associated core"/>
    <property type="match status" value="2"/>
</dbReference>
<dbReference type="Proteomes" id="UP000644507">
    <property type="component" value="Unassembled WGS sequence"/>
</dbReference>
<sequence length="1895" mass="207907">MIRVYESQEEVEPVSSLKLSQQNDTVVVEGFSGDVVGGEQDFAFHFSSAPDFDGESNLYGMVVSQGLEFTSVRGDVTKVSRHYSRSNDNLSTDDSSNPSTLVSRLSDSWSRDEWISENRVSEKLEILNIATDGTAANERFKIRAKYDLVGGQEILVKYDRNLYDILVPMQRAVSVHELEEILAATGLSIVNGSVLVGNGQFHELLVEEESNGRLTRHYYDDFDNSHFGQIDYTSENNSKTYNAASQDPRYTKRMATVFPDGSWERYIYSSTFGERIAILRPFLDNGLLTSEGGSLPSPLSITYFLEVLVGENGESEMQEIDLGNASRFVVPLPALLTAAHFPDYDFEAVSGSDGVSESTNDGEILLEVPSPWSENGFAERVVERDSGLGVSDLFSYQYGTIAEGSGFFVESSSASDATHYREISYIRAVGSSATELEDAVSTNTQIDYGSDRFLRGKTTRRLRTFEIESDENQLTTDLNEIFSSLSYWNGVIWASLPESDTVQSEDGDGNQVSTVYFGGLVQSQTVEIDSTTTVFTDQTGLKTTNSYDPVSRTSTSVTAAVNDGAPQRTVTVVSTPGFLTLPVWLGGGDLPVRTTITTEQVGALFTSSTQVSDWNGRLLWEESEGGFIRSVAYEDLGRTTKNYRGNIYFDENAILLASNARYLDGKAKSQTAGPSLTTYSYTVDAATSQLTTNINRDGVLSTTVTDDEGQLLSQSRPSAEGVGDVVITEVDSNNDGVVDQVNSTDPLSPSIFYGNDGQGNQLVGIDVDGSGSLTADSADRYSSSDSMFQQDIGILWRKTEQFRLSAPTAKKPSDTTVYYSRVSLPAAEFGQFPRLIGHSRTEFPSGETREVVTQVTAVGEVTTTTTSSAEEGAEVVVTRGGQVASRTTSDAEGSENWVYRYNPNGLVTTYTDARGGVTITTTNRVGQVVSVEQPAIKQAVKYQFHPAGINGEGQVRSVTNNAGETTFYQYNLSGRVSEVSGDTYQLSYTYIPGGQMDTLTTYRDEGNSTITKWKYQAGTGLLEEKLYDSDPTGSTGQGPLYRYYPGGQLKERLWVRGINPDGSGERIKTTYSYSNLGDLESISYNDGVTADVIYSNHDRLGRPMNVAQVLDQVTIHSATLAYSSEFGGLASEAYGVGFLENKVLNYQRGSRSQSGFQDVTSVFDVGSNTPEYERTWTAMATRSDSPATIALSRGPSATYHEYLEGTSHPRHYSVSLGTGSTDVHHHRHFDLGGRVTGVLARQGSATGSILTSAGYKYNSAGRREWLTREDGTRWEFGYNSKGEVTSGKKRLPNGGDLLAGQQFEYDYDGIGNRKTAKYGGDQNGSNLRNITYAPNDLNQYGTITYSGHISLIGFGDSSTEVVSVSPGILTESDRADQLGNRWWRELHLQSPATTTGVLVELTLEENATAIPGSGGKLWLDPISYVPSHDLDGNLTTDARWNYKWNGENRLIEMTTNLSSGQPWMRLTFAYDWQGRRVWKRVETGSSSNPSTEEDLHFLYDGWNLIAEYDSLSTGQMSLKSSFLWGPDVSGSSQGAGGVGGLVVVISEDENYQPSYDGNGNIISWLNESGAVVQRNDYDPFGDLISKHGSVEDLNFGFSTKYTDEETGLAYYGYRYYDPVTGRWLSRDPIEERGGINLYGMVGNNAVGKWDVLGMVAAPKWYSRDAAKSDWGAKKGFGLRPDVPGASNVGPYQLGWEWLTGNGPTNREFGPGSMMVNHLKNHHHIASMREEIKKKVIEICRCESDDSILLWPLNLGGIEGMFLYMRDYSVLAKDGLKKAILLDRSASHDVVVAYLGGFGAKAYVNAECGSLSSGTETIAHTRFQVWNESTVGSITHPPVIGYTQFWGDYIEPYIEEAHQNHVEVNPTTGRRPGDTTRQDFVWDEQINGGNFLDGWN</sequence>
<comment type="caution">
    <text evidence="3">The sequence shown here is derived from an EMBL/GenBank/DDBJ whole genome shotgun (WGS) entry which is preliminary data.</text>
</comment>
<dbReference type="PRINTS" id="PR00394">
    <property type="entry name" value="RHSPROTEIN"/>
</dbReference>
<dbReference type="PANTHER" id="PTHR32305">
    <property type="match status" value="1"/>
</dbReference>
<evidence type="ECO:0000313" key="4">
    <source>
        <dbReference type="Proteomes" id="UP000644507"/>
    </source>
</evidence>
<dbReference type="InterPro" id="IPR022385">
    <property type="entry name" value="Rhs_assc_core"/>
</dbReference>
<dbReference type="InterPro" id="IPR056823">
    <property type="entry name" value="TEN-like_YD-shell"/>
</dbReference>
<organism evidence="3 4">
    <name type="scientific">Roseibacillus persicicus</name>
    <dbReference type="NCBI Taxonomy" id="454148"/>
    <lineage>
        <taxon>Bacteria</taxon>
        <taxon>Pseudomonadati</taxon>
        <taxon>Verrucomicrobiota</taxon>
        <taxon>Verrucomicrobiia</taxon>
        <taxon>Verrucomicrobiales</taxon>
        <taxon>Verrucomicrobiaceae</taxon>
        <taxon>Roseibacillus</taxon>
    </lineage>
</organism>
<dbReference type="NCBIfam" id="TIGR03696">
    <property type="entry name" value="Rhs_assc_core"/>
    <property type="match status" value="1"/>
</dbReference>
<keyword evidence="4" id="KW-1185">Reference proteome</keyword>
<name>A0A918WKP8_9BACT</name>
<keyword evidence="1" id="KW-0677">Repeat</keyword>
<evidence type="ECO:0000259" key="2">
    <source>
        <dbReference type="Pfam" id="PF25023"/>
    </source>
</evidence>